<dbReference type="Proteomes" id="UP001183176">
    <property type="component" value="Unassembled WGS sequence"/>
</dbReference>
<dbReference type="EMBL" id="JAVREH010000002">
    <property type="protein sequence ID" value="MDT0260095.1"/>
    <property type="molecule type" value="Genomic_DNA"/>
</dbReference>
<accession>A0ABU2J529</accession>
<evidence type="ECO:0000313" key="7">
    <source>
        <dbReference type="EMBL" id="MDT0260095.1"/>
    </source>
</evidence>
<evidence type="ECO:0000256" key="4">
    <source>
        <dbReference type="ARBA" id="ARBA00049872"/>
    </source>
</evidence>
<dbReference type="Pfam" id="PF01266">
    <property type="entry name" value="DAO"/>
    <property type="match status" value="1"/>
</dbReference>
<comment type="pathway">
    <text evidence="1">Cofactor biosynthesis; thiamine diphosphate biosynthesis.</text>
</comment>
<evidence type="ECO:0000259" key="6">
    <source>
        <dbReference type="Pfam" id="PF01266"/>
    </source>
</evidence>
<organism evidence="7 8">
    <name type="scientific">Jatrophihabitans lederbergiae</name>
    <dbReference type="NCBI Taxonomy" id="3075547"/>
    <lineage>
        <taxon>Bacteria</taxon>
        <taxon>Bacillati</taxon>
        <taxon>Actinomycetota</taxon>
        <taxon>Actinomycetes</taxon>
        <taxon>Jatrophihabitantales</taxon>
        <taxon>Jatrophihabitantaceae</taxon>
        <taxon>Jatrophihabitans</taxon>
    </lineage>
</organism>
<name>A0ABU2J529_9ACTN</name>
<keyword evidence="2" id="KW-0784">Thiamine biosynthesis</keyword>
<comment type="caution">
    <text evidence="7">The sequence shown here is derived from an EMBL/GenBank/DDBJ whole genome shotgun (WGS) entry which is preliminary data.</text>
</comment>
<sequence length="389" mass="40319">MPTQPASTDVLVVGGGVIGLAAAYRLASDGATVRLVDASGTRGASWAAAGMLAPVSEAIFGERELTRLNLAAVPAFVRFAAQLESALRESGTELPVGLRTDGTLAVALNADDRAALDRLTEFRNSLGLASERLTGSATRRLEPYLSTAVRGGVLALDDLSVDNRRYLTALRAGCEAAGVEFVAGEVAQLTSREGRTTGALTTDGVEFSAGTVLLCSGAATGRLLDVGVQPVKGQILRLAVPERLRAAGEVLTRTVRGIVRGSEVYLVPRAGGEVVVGATSEQQGEDTTVTAGGVYELLRNAYELLPISSEFSFVEARAGTRPGTADNAPLLGRIDDGLVLATGHYRNGILLSALTAEAVAAVLANAPLAPEWSPFGAARFRSEGYAPCR</sequence>
<dbReference type="InterPro" id="IPR006076">
    <property type="entry name" value="FAD-dep_OxRdtase"/>
</dbReference>
<dbReference type="GO" id="GO:0043799">
    <property type="term" value="F:glycine oxidase activity"/>
    <property type="evidence" value="ECO:0007669"/>
    <property type="project" value="UniProtKB-EC"/>
</dbReference>
<evidence type="ECO:0000256" key="5">
    <source>
        <dbReference type="ARBA" id="ARBA00050018"/>
    </source>
</evidence>
<evidence type="ECO:0000256" key="3">
    <source>
        <dbReference type="ARBA" id="ARBA00023002"/>
    </source>
</evidence>
<comment type="catalytic activity">
    <reaction evidence="4">
        <text>glycine + O2 + H2O = glyoxylate + H2O2 + NH4(+)</text>
        <dbReference type="Rhea" id="RHEA:11532"/>
        <dbReference type="ChEBI" id="CHEBI:15377"/>
        <dbReference type="ChEBI" id="CHEBI:15379"/>
        <dbReference type="ChEBI" id="CHEBI:16240"/>
        <dbReference type="ChEBI" id="CHEBI:28938"/>
        <dbReference type="ChEBI" id="CHEBI:36655"/>
        <dbReference type="ChEBI" id="CHEBI:57305"/>
        <dbReference type="EC" id="1.4.3.19"/>
    </reaction>
</comment>
<evidence type="ECO:0000313" key="8">
    <source>
        <dbReference type="Proteomes" id="UP001183176"/>
    </source>
</evidence>
<dbReference type="InterPro" id="IPR012727">
    <property type="entry name" value="Gly_oxidase_ThiO"/>
</dbReference>
<dbReference type="PANTHER" id="PTHR13847">
    <property type="entry name" value="SARCOSINE DEHYDROGENASE-RELATED"/>
    <property type="match status" value="1"/>
</dbReference>
<dbReference type="PANTHER" id="PTHR13847:SF289">
    <property type="entry name" value="GLYCINE OXIDASE"/>
    <property type="match status" value="1"/>
</dbReference>
<dbReference type="SUPFAM" id="SSF51905">
    <property type="entry name" value="FAD/NAD(P)-binding domain"/>
    <property type="match status" value="1"/>
</dbReference>
<evidence type="ECO:0000256" key="1">
    <source>
        <dbReference type="ARBA" id="ARBA00004948"/>
    </source>
</evidence>
<dbReference type="NCBIfam" id="TIGR02352">
    <property type="entry name" value="thiamin_ThiO"/>
    <property type="match status" value="1"/>
</dbReference>
<feature type="domain" description="FAD dependent oxidoreductase" evidence="6">
    <location>
        <begin position="9"/>
        <end position="361"/>
    </location>
</feature>
<keyword evidence="8" id="KW-1185">Reference proteome</keyword>
<gene>
    <name evidence="7" type="primary">thiO</name>
    <name evidence="7" type="ORF">RM423_01655</name>
</gene>
<dbReference type="Gene3D" id="3.30.9.10">
    <property type="entry name" value="D-Amino Acid Oxidase, subunit A, domain 2"/>
    <property type="match status" value="1"/>
</dbReference>
<dbReference type="RefSeq" id="WP_311421257.1">
    <property type="nucleotide sequence ID" value="NZ_JAVREH010000002.1"/>
</dbReference>
<dbReference type="SUPFAM" id="SSF54373">
    <property type="entry name" value="FAD-linked reductases, C-terminal domain"/>
    <property type="match status" value="1"/>
</dbReference>
<proteinExistence type="predicted"/>
<evidence type="ECO:0000256" key="2">
    <source>
        <dbReference type="ARBA" id="ARBA00022977"/>
    </source>
</evidence>
<keyword evidence="3 7" id="KW-0560">Oxidoreductase</keyword>
<dbReference type="InterPro" id="IPR036188">
    <property type="entry name" value="FAD/NAD-bd_sf"/>
</dbReference>
<dbReference type="Gene3D" id="3.50.50.60">
    <property type="entry name" value="FAD/NAD(P)-binding domain"/>
    <property type="match status" value="1"/>
</dbReference>
<reference evidence="8" key="1">
    <citation type="submission" date="2023-07" db="EMBL/GenBank/DDBJ databases">
        <title>30 novel species of actinomycetes from the DSMZ collection.</title>
        <authorList>
            <person name="Nouioui I."/>
        </authorList>
    </citation>
    <scope>NUCLEOTIDE SEQUENCE [LARGE SCALE GENOMIC DNA]</scope>
    <source>
        <strain evidence="8">DSM 44399</strain>
    </source>
</reference>
<dbReference type="EC" id="1.4.3.19" evidence="5"/>
<protein>
    <recommendedName>
        <fullName evidence="5">glycine oxidase</fullName>
        <ecNumber evidence="5">1.4.3.19</ecNumber>
    </recommendedName>
</protein>